<keyword evidence="8 19" id="KW-0812">Transmembrane</keyword>
<dbReference type="PROSITE" id="PS00307">
    <property type="entry name" value="LECTIN_LEGUME_BETA"/>
    <property type="match status" value="1"/>
</dbReference>
<evidence type="ECO:0000256" key="14">
    <source>
        <dbReference type="ARBA" id="ARBA00022989"/>
    </source>
</evidence>
<dbReference type="CDD" id="cd14066">
    <property type="entry name" value="STKc_IRAK"/>
    <property type="match status" value="1"/>
</dbReference>
<evidence type="ECO:0000256" key="20">
    <source>
        <dbReference type="SAM" id="SignalP"/>
    </source>
</evidence>
<dbReference type="FunFam" id="1.10.510.10:FF:000444">
    <property type="entry name" value="probable L-type lectin-domain containing receptor kinase S.5"/>
    <property type="match status" value="1"/>
</dbReference>
<gene>
    <name evidence="22" type="ORF">Cgig2_033694</name>
</gene>
<dbReference type="SMART" id="SM00220">
    <property type="entry name" value="S_TKc"/>
    <property type="match status" value="1"/>
</dbReference>
<keyword evidence="14 19" id="KW-1133">Transmembrane helix</keyword>
<dbReference type="InterPro" id="IPR017441">
    <property type="entry name" value="Protein_kinase_ATP_BS"/>
</dbReference>
<feature type="domain" description="Protein kinase" evidence="21">
    <location>
        <begin position="354"/>
        <end position="629"/>
    </location>
</feature>
<dbReference type="Gene3D" id="3.30.200.20">
    <property type="entry name" value="Phosphorylase Kinase, domain 1"/>
    <property type="match status" value="1"/>
</dbReference>
<dbReference type="Gene3D" id="1.10.510.10">
    <property type="entry name" value="Transferase(Phosphotransferase) domain 1"/>
    <property type="match status" value="1"/>
</dbReference>
<protein>
    <recommendedName>
        <fullName evidence="4">non-specific serine/threonine protein kinase</fullName>
        <ecNumber evidence="4">2.7.11.1</ecNumber>
    </recommendedName>
</protein>
<dbReference type="CDD" id="cd06899">
    <property type="entry name" value="lectin_legume_LecRK_Arcelin_ConA"/>
    <property type="match status" value="1"/>
</dbReference>
<dbReference type="InterPro" id="IPR050528">
    <property type="entry name" value="L-type_Lectin-RKs"/>
</dbReference>
<comment type="caution">
    <text evidence="22">The sequence shown here is derived from an EMBL/GenBank/DDBJ whole genome shotgun (WGS) entry which is preliminary data.</text>
</comment>
<dbReference type="SUPFAM" id="SSF49899">
    <property type="entry name" value="Concanavalin A-like lectins/glucanases"/>
    <property type="match status" value="1"/>
</dbReference>
<keyword evidence="10" id="KW-0430">Lectin</keyword>
<dbReference type="Gene3D" id="2.60.120.200">
    <property type="match status" value="1"/>
</dbReference>
<dbReference type="OrthoDB" id="1913956at2759"/>
<keyword evidence="12" id="KW-0418">Kinase</keyword>
<dbReference type="GO" id="GO:0051707">
    <property type="term" value="P:response to other organism"/>
    <property type="evidence" value="ECO:0007669"/>
    <property type="project" value="UniProtKB-ARBA"/>
</dbReference>
<keyword evidence="16" id="KW-0675">Receptor</keyword>
<dbReference type="GO" id="GO:0005524">
    <property type="term" value="F:ATP binding"/>
    <property type="evidence" value="ECO:0007669"/>
    <property type="project" value="UniProtKB-UniRule"/>
</dbReference>
<name>A0A9Q1K7U9_9CARY</name>
<comment type="subcellular location">
    <subcellularLocation>
        <location evidence="1">Cell membrane</location>
        <topology evidence="1">Single-pass type I membrane protein</topology>
    </subcellularLocation>
</comment>
<dbReference type="GO" id="GO:0004674">
    <property type="term" value="F:protein serine/threonine kinase activity"/>
    <property type="evidence" value="ECO:0007669"/>
    <property type="project" value="UniProtKB-KW"/>
</dbReference>
<comment type="similarity">
    <text evidence="3">In the C-terminal section; belongs to the protein kinase superfamily. Ser/Thr protein kinase family.</text>
</comment>
<evidence type="ECO:0000256" key="5">
    <source>
        <dbReference type="ARBA" id="ARBA00022475"/>
    </source>
</evidence>
<dbReference type="PANTHER" id="PTHR27007">
    <property type="match status" value="1"/>
</dbReference>
<dbReference type="PROSITE" id="PS00108">
    <property type="entry name" value="PROTEIN_KINASE_ST"/>
    <property type="match status" value="1"/>
</dbReference>
<evidence type="ECO:0000256" key="3">
    <source>
        <dbReference type="ARBA" id="ARBA00010217"/>
    </source>
</evidence>
<keyword evidence="6" id="KW-0723">Serine/threonine-protein kinase</keyword>
<evidence type="ECO:0000256" key="1">
    <source>
        <dbReference type="ARBA" id="ARBA00004251"/>
    </source>
</evidence>
<keyword evidence="17" id="KW-0325">Glycoprotein</keyword>
<dbReference type="InterPro" id="IPR000719">
    <property type="entry name" value="Prot_kinase_dom"/>
</dbReference>
<reference evidence="22" key="1">
    <citation type="submission" date="2022-04" db="EMBL/GenBank/DDBJ databases">
        <title>Carnegiea gigantea Genome sequencing and assembly v2.</title>
        <authorList>
            <person name="Copetti D."/>
            <person name="Sanderson M.J."/>
            <person name="Burquez A."/>
            <person name="Wojciechowski M.F."/>
        </authorList>
    </citation>
    <scope>NUCLEOTIDE SEQUENCE</scope>
    <source>
        <strain evidence="22">SGP5-SGP5p</strain>
        <tissue evidence="22">Aerial part</tissue>
    </source>
</reference>
<keyword evidence="15 19" id="KW-0472">Membrane</keyword>
<proteinExistence type="inferred from homology"/>
<evidence type="ECO:0000256" key="19">
    <source>
        <dbReference type="SAM" id="Phobius"/>
    </source>
</evidence>
<evidence type="ECO:0000256" key="8">
    <source>
        <dbReference type="ARBA" id="ARBA00022692"/>
    </source>
</evidence>
<keyword evidence="7" id="KW-0808">Transferase</keyword>
<sequence length="694" mass="76046">MFPPARTHIFSLLAVLLISAASATELSNHTFGFPFDHSYFDIFAVPFPAAISNNALQVTPDSAGNFTLFNRSGRILFQTPFTLWQKPYSAAARVASFNTSFVVNIFRPNVSDVHGEGLAFIISPDLAVPPGSSGEFLGLTNSTIDGNPNNRLLAVEFDTFKDGPFDPDSNHIGLDINSVKSNVTVSLSKVNITLSPAGTMFHKVWINYDGERKSLSAYIAELGDDMYAAARMPHTPVMAVPGVDLSDIVAETSYFGFSASTGVNAMELHCVLSWNLTVEVIRKPAGAGHLAVGLGVGIPTGVIMLFCVGLAVCYFRKRRGPDSGQNVLSALKSLPGVPREFEYRDLKKATHNFDEKDNKLGQGGYGVVYRGFLPLENIEVAVKKFSRDEIKSKDDFLAELTIINRLRHRNLVKLLGWCQKNGILLLVYEYMPNGSLDKHIFCGEDKQPLSWTLRYKALTGVASAMHYLHTECDEKVIHRDLKASNVMLDHNFNARLGDFGLARALDHEKTSYAEMEGVHGTMGYIAPECFHTGKATRESDVYGFGAVLLEVASGLRPWAKRGGYHCLVDWVWSMHREGRLLGAIDQRIGDEYVKEEAKTVLLLGLACSHPIASERPKAQAILQILHGSTPPPTVPPFKPAFVWPAMGPMGDITNTTGMTAESAFVPSSHYDVSEWTPRSASLHSGTLTDPFSTV</sequence>
<keyword evidence="23" id="KW-1185">Reference proteome</keyword>
<feature type="binding site" evidence="18">
    <location>
        <position position="384"/>
    </location>
    <ligand>
        <name>ATP</name>
        <dbReference type="ChEBI" id="CHEBI:30616"/>
    </ligand>
</feature>
<evidence type="ECO:0000256" key="12">
    <source>
        <dbReference type="ARBA" id="ARBA00022777"/>
    </source>
</evidence>
<feature type="chain" id="PRO_5040429935" description="non-specific serine/threonine protein kinase" evidence="20">
    <location>
        <begin position="24"/>
        <end position="694"/>
    </location>
</feature>
<dbReference type="Proteomes" id="UP001153076">
    <property type="component" value="Unassembled WGS sequence"/>
</dbReference>
<evidence type="ECO:0000313" key="22">
    <source>
        <dbReference type="EMBL" id="KAJ8437961.1"/>
    </source>
</evidence>
<dbReference type="GO" id="GO:0006952">
    <property type="term" value="P:defense response"/>
    <property type="evidence" value="ECO:0007669"/>
    <property type="project" value="UniProtKB-ARBA"/>
</dbReference>
<evidence type="ECO:0000256" key="6">
    <source>
        <dbReference type="ARBA" id="ARBA00022527"/>
    </source>
</evidence>
<dbReference type="EC" id="2.7.11.1" evidence="4"/>
<dbReference type="InterPro" id="IPR001220">
    <property type="entry name" value="Legume_lectin_dom"/>
</dbReference>
<keyword evidence="13 18" id="KW-0067">ATP-binding</keyword>
<evidence type="ECO:0000256" key="15">
    <source>
        <dbReference type="ARBA" id="ARBA00023136"/>
    </source>
</evidence>
<dbReference type="EMBL" id="JAKOGI010000274">
    <property type="protein sequence ID" value="KAJ8437961.1"/>
    <property type="molecule type" value="Genomic_DNA"/>
</dbReference>
<dbReference type="Pfam" id="PF07714">
    <property type="entry name" value="PK_Tyr_Ser-Thr"/>
    <property type="match status" value="1"/>
</dbReference>
<dbReference type="SUPFAM" id="SSF56112">
    <property type="entry name" value="Protein kinase-like (PK-like)"/>
    <property type="match status" value="1"/>
</dbReference>
<accession>A0A9Q1K7U9</accession>
<dbReference type="PROSITE" id="PS50011">
    <property type="entry name" value="PROTEIN_KINASE_DOM"/>
    <property type="match status" value="1"/>
</dbReference>
<comment type="similarity">
    <text evidence="2">In the N-terminal section; belongs to the leguminous lectin family.</text>
</comment>
<evidence type="ECO:0000256" key="16">
    <source>
        <dbReference type="ARBA" id="ARBA00023170"/>
    </source>
</evidence>
<keyword evidence="11 18" id="KW-0547">Nucleotide-binding</keyword>
<evidence type="ECO:0000256" key="9">
    <source>
        <dbReference type="ARBA" id="ARBA00022729"/>
    </source>
</evidence>
<evidence type="ECO:0000256" key="13">
    <source>
        <dbReference type="ARBA" id="ARBA00022840"/>
    </source>
</evidence>
<organism evidence="22 23">
    <name type="scientific">Carnegiea gigantea</name>
    <dbReference type="NCBI Taxonomy" id="171969"/>
    <lineage>
        <taxon>Eukaryota</taxon>
        <taxon>Viridiplantae</taxon>
        <taxon>Streptophyta</taxon>
        <taxon>Embryophyta</taxon>
        <taxon>Tracheophyta</taxon>
        <taxon>Spermatophyta</taxon>
        <taxon>Magnoliopsida</taxon>
        <taxon>eudicotyledons</taxon>
        <taxon>Gunneridae</taxon>
        <taxon>Pentapetalae</taxon>
        <taxon>Caryophyllales</taxon>
        <taxon>Cactineae</taxon>
        <taxon>Cactaceae</taxon>
        <taxon>Cactoideae</taxon>
        <taxon>Echinocereeae</taxon>
        <taxon>Carnegiea</taxon>
    </lineage>
</organism>
<dbReference type="InterPro" id="IPR019825">
    <property type="entry name" value="Lectin_legB_Mn/Ca_BS"/>
</dbReference>
<evidence type="ECO:0000256" key="17">
    <source>
        <dbReference type="ARBA" id="ARBA00023180"/>
    </source>
</evidence>
<evidence type="ECO:0000256" key="10">
    <source>
        <dbReference type="ARBA" id="ARBA00022734"/>
    </source>
</evidence>
<dbReference type="InterPro" id="IPR001245">
    <property type="entry name" value="Ser-Thr/Tyr_kinase_cat_dom"/>
</dbReference>
<dbReference type="InterPro" id="IPR011009">
    <property type="entry name" value="Kinase-like_dom_sf"/>
</dbReference>
<dbReference type="GO" id="GO:0005886">
    <property type="term" value="C:plasma membrane"/>
    <property type="evidence" value="ECO:0007669"/>
    <property type="project" value="UniProtKB-SubCell"/>
</dbReference>
<evidence type="ECO:0000256" key="11">
    <source>
        <dbReference type="ARBA" id="ARBA00022741"/>
    </source>
</evidence>
<evidence type="ECO:0000256" key="2">
    <source>
        <dbReference type="ARBA" id="ARBA00008536"/>
    </source>
</evidence>
<dbReference type="InterPro" id="IPR008271">
    <property type="entry name" value="Ser/Thr_kinase_AS"/>
</dbReference>
<keyword evidence="5" id="KW-1003">Cell membrane</keyword>
<dbReference type="GO" id="GO:0030246">
    <property type="term" value="F:carbohydrate binding"/>
    <property type="evidence" value="ECO:0007669"/>
    <property type="project" value="UniProtKB-KW"/>
</dbReference>
<evidence type="ECO:0000256" key="7">
    <source>
        <dbReference type="ARBA" id="ARBA00022679"/>
    </source>
</evidence>
<dbReference type="FunFam" id="3.30.200.20:FF:000320">
    <property type="entry name" value="probable L-type lectin-domain containing receptor kinase S.5"/>
    <property type="match status" value="1"/>
</dbReference>
<dbReference type="InterPro" id="IPR013320">
    <property type="entry name" value="ConA-like_dom_sf"/>
</dbReference>
<evidence type="ECO:0000313" key="23">
    <source>
        <dbReference type="Proteomes" id="UP001153076"/>
    </source>
</evidence>
<evidence type="ECO:0000256" key="18">
    <source>
        <dbReference type="PROSITE-ProRule" id="PRU10141"/>
    </source>
</evidence>
<feature type="signal peptide" evidence="20">
    <location>
        <begin position="1"/>
        <end position="23"/>
    </location>
</feature>
<dbReference type="AlphaFoldDB" id="A0A9Q1K7U9"/>
<evidence type="ECO:0000259" key="21">
    <source>
        <dbReference type="PROSITE" id="PS50011"/>
    </source>
</evidence>
<dbReference type="PROSITE" id="PS00107">
    <property type="entry name" value="PROTEIN_KINASE_ATP"/>
    <property type="match status" value="1"/>
</dbReference>
<evidence type="ECO:0000256" key="4">
    <source>
        <dbReference type="ARBA" id="ARBA00012513"/>
    </source>
</evidence>
<feature type="transmembrane region" description="Helical" evidence="19">
    <location>
        <begin position="290"/>
        <end position="315"/>
    </location>
</feature>
<keyword evidence="9 20" id="KW-0732">Signal</keyword>
<dbReference type="Pfam" id="PF00139">
    <property type="entry name" value="Lectin_legB"/>
    <property type="match status" value="1"/>
</dbReference>